<accession>A0A4Y2QGB2</accession>
<name>A0A4Y2QGB2_ARAVE</name>
<evidence type="ECO:0000313" key="3">
    <source>
        <dbReference type="EMBL" id="GBN62382.1"/>
    </source>
</evidence>
<dbReference type="AlphaFoldDB" id="A0A4Y2QGB2"/>
<feature type="compositionally biased region" description="Basic and acidic residues" evidence="1">
    <location>
        <begin position="58"/>
        <end position="70"/>
    </location>
</feature>
<keyword evidence="4" id="KW-1185">Reference proteome</keyword>
<protein>
    <submittedName>
        <fullName evidence="2">Uncharacterized protein</fullName>
    </submittedName>
</protein>
<evidence type="ECO:0000313" key="2">
    <source>
        <dbReference type="EMBL" id="GBN62340.1"/>
    </source>
</evidence>
<evidence type="ECO:0000313" key="4">
    <source>
        <dbReference type="Proteomes" id="UP000499080"/>
    </source>
</evidence>
<dbReference type="EMBL" id="BGPR01138514">
    <property type="protein sequence ID" value="GBN62340.1"/>
    <property type="molecule type" value="Genomic_DNA"/>
</dbReference>
<feature type="region of interest" description="Disordered" evidence="1">
    <location>
        <begin position="58"/>
        <end position="77"/>
    </location>
</feature>
<proteinExistence type="predicted"/>
<reference evidence="2 4" key="1">
    <citation type="journal article" date="2019" name="Sci. Rep.">
        <title>Orb-weaving spider Araneus ventricosus genome elucidates the spidroin gene catalogue.</title>
        <authorList>
            <person name="Kono N."/>
            <person name="Nakamura H."/>
            <person name="Ohtoshi R."/>
            <person name="Moran D.A.P."/>
            <person name="Shinohara A."/>
            <person name="Yoshida Y."/>
            <person name="Fujiwara M."/>
            <person name="Mori M."/>
            <person name="Tomita M."/>
            <person name="Arakawa K."/>
        </authorList>
    </citation>
    <scope>NUCLEOTIDE SEQUENCE [LARGE SCALE GENOMIC DNA]</scope>
</reference>
<evidence type="ECO:0000256" key="1">
    <source>
        <dbReference type="SAM" id="MobiDB-lite"/>
    </source>
</evidence>
<dbReference type="EMBL" id="BGPR01138532">
    <property type="protein sequence ID" value="GBN62382.1"/>
    <property type="molecule type" value="Genomic_DNA"/>
</dbReference>
<organism evidence="2 4">
    <name type="scientific">Araneus ventricosus</name>
    <name type="common">Orbweaver spider</name>
    <name type="synonym">Epeira ventricosa</name>
    <dbReference type="NCBI Taxonomy" id="182803"/>
    <lineage>
        <taxon>Eukaryota</taxon>
        <taxon>Metazoa</taxon>
        <taxon>Ecdysozoa</taxon>
        <taxon>Arthropoda</taxon>
        <taxon>Chelicerata</taxon>
        <taxon>Arachnida</taxon>
        <taxon>Araneae</taxon>
        <taxon>Araneomorphae</taxon>
        <taxon>Entelegynae</taxon>
        <taxon>Araneoidea</taxon>
        <taxon>Araneidae</taxon>
        <taxon>Araneus</taxon>
    </lineage>
</organism>
<comment type="caution">
    <text evidence="2">The sequence shown here is derived from an EMBL/GenBank/DDBJ whole genome shotgun (WGS) entry which is preliminary data.</text>
</comment>
<sequence length="98" mass="10971">MACGGWNSVLTEIGAKTLEFKVSLQRDPEKASEENNAWRRLKPGFEGRSGLVVRSRPRDWRTGGWKHDSTEDPPCMGPVARQIIRSGQTSTRWCGAEV</sequence>
<dbReference type="Proteomes" id="UP000499080">
    <property type="component" value="Unassembled WGS sequence"/>
</dbReference>
<gene>
    <name evidence="3" type="ORF">AVEN_186044_1</name>
    <name evidence="2" type="ORF">AVEN_271608_1</name>
</gene>